<reference evidence="8" key="1">
    <citation type="submission" date="2018-03" db="EMBL/GenBank/DDBJ databases">
        <authorList>
            <person name="Guldener U."/>
        </authorList>
    </citation>
    <scope>NUCLEOTIDE SEQUENCE</scope>
</reference>
<dbReference type="InterPro" id="IPR038508">
    <property type="entry name" value="ArfGAP_dom_sf"/>
</dbReference>
<dbReference type="PANTHER" id="PTHR46395:SF1">
    <property type="entry name" value="ADP-RIBOSYLATION FACTOR GTPASE-ACTIVATING PROTEIN 1"/>
    <property type="match status" value="1"/>
</dbReference>
<sequence length="334" mass="35971">MAATGQWEVDPETRSKLLAIQKQPGNSLCCDCNSPSPQWASPKFGIFICLACAGEHRGLGVHISFVRSVTMDAFKSGEIERMRLGGNNAWKQFWAENSNAREKELPWTQEAVPQRYPGFVGEQYKESLTCQVEGREFKLGERSEKEPSPAVGGAASVGSGSRSGTPLSGRRDAPRTDQPGGRVKVDDKYFAKLGADNAARSADLPPSQGGNKGFGWFASTVTKTAKTVNEGYIQPTASKLAESDFGKQASLHAATVARQAQESARSANQGFMRFVEGDGAQGGSRTAPLDESKKTFWDDFASIGETKRENSGGGSTIGTAAMGKGRKKEDDWDW</sequence>
<feature type="domain" description="Arf-GAP" evidence="7">
    <location>
        <begin position="14"/>
        <end position="137"/>
    </location>
</feature>
<protein>
    <submittedName>
        <fullName evidence="8">Related to ADP-ribosylation factor GTPase-activating protein</fullName>
    </submittedName>
</protein>
<evidence type="ECO:0000256" key="2">
    <source>
        <dbReference type="ARBA" id="ARBA00022723"/>
    </source>
</evidence>
<dbReference type="GO" id="GO:0005096">
    <property type="term" value="F:GTPase activator activity"/>
    <property type="evidence" value="ECO:0007669"/>
    <property type="project" value="UniProtKB-KW"/>
</dbReference>
<feature type="region of interest" description="Disordered" evidence="6">
    <location>
        <begin position="300"/>
        <end position="334"/>
    </location>
</feature>
<dbReference type="Gene3D" id="1.10.220.150">
    <property type="entry name" value="Arf GTPase activating protein"/>
    <property type="match status" value="1"/>
</dbReference>
<dbReference type="PANTHER" id="PTHR46395">
    <property type="entry name" value="ADP-RIBOSYLATION FACTOR GTPASE-ACTIVATING PROTEIN 1"/>
    <property type="match status" value="1"/>
</dbReference>
<dbReference type="SUPFAM" id="SSF57863">
    <property type="entry name" value="ArfGap/RecO-like zinc finger"/>
    <property type="match status" value="1"/>
</dbReference>
<dbReference type="GO" id="GO:0000139">
    <property type="term" value="C:Golgi membrane"/>
    <property type="evidence" value="ECO:0007669"/>
    <property type="project" value="TreeGrafter"/>
</dbReference>
<dbReference type="GO" id="GO:0008270">
    <property type="term" value="F:zinc ion binding"/>
    <property type="evidence" value="ECO:0007669"/>
    <property type="project" value="UniProtKB-KW"/>
</dbReference>
<comment type="caution">
    <text evidence="8">The sequence shown here is derived from an EMBL/GenBank/DDBJ whole genome shotgun (WGS) entry which is preliminary data.</text>
</comment>
<accession>A0AAE8MR79</accession>
<feature type="compositionally biased region" description="Basic and acidic residues" evidence="6">
    <location>
        <begin position="136"/>
        <end position="147"/>
    </location>
</feature>
<evidence type="ECO:0000256" key="1">
    <source>
        <dbReference type="ARBA" id="ARBA00022468"/>
    </source>
</evidence>
<dbReference type="Proteomes" id="UP001187682">
    <property type="component" value="Unassembled WGS sequence"/>
</dbReference>
<dbReference type="PROSITE" id="PS50115">
    <property type="entry name" value="ARFGAP"/>
    <property type="match status" value="1"/>
</dbReference>
<keyword evidence="4" id="KW-0862">Zinc</keyword>
<dbReference type="SMART" id="SM00105">
    <property type="entry name" value="ArfGap"/>
    <property type="match status" value="1"/>
</dbReference>
<dbReference type="AlphaFoldDB" id="A0AAE8MR79"/>
<dbReference type="GO" id="GO:0032012">
    <property type="term" value="P:regulation of ARF protein signal transduction"/>
    <property type="evidence" value="ECO:0007669"/>
    <property type="project" value="TreeGrafter"/>
</dbReference>
<dbReference type="PRINTS" id="PR00405">
    <property type="entry name" value="REVINTRACTNG"/>
</dbReference>
<dbReference type="InterPro" id="IPR001164">
    <property type="entry name" value="ArfGAP_dom"/>
</dbReference>
<keyword evidence="9" id="KW-1185">Reference proteome</keyword>
<evidence type="ECO:0000256" key="4">
    <source>
        <dbReference type="ARBA" id="ARBA00022833"/>
    </source>
</evidence>
<dbReference type="FunFam" id="1.10.220.150:FF:000014">
    <property type="entry name" value="ADP-ribosylation factor GTPase-activating protein"/>
    <property type="match status" value="1"/>
</dbReference>
<feature type="compositionally biased region" description="Low complexity" evidence="6">
    <location>
        <begin position="148"/>
        <end position="164"/>
    </location>
</feature>
<evidence type="ECO:0000256" key="5">
    <source>
        <dbReference type="PROSITE-ProRule" id="PRU00288"/>
    </source>
</evidence>
<dbReference type="InterPro" id="IPR037278">
    <property type="entry name" value="ARFGAP/RecO"/>
</dbReference>
<proteinExistence type="predicted"/>
<evidence type="ECO:0000256" key="3">
    <source>
        <dbReference type="ARBA" id="ARBA00022771"/>
    </source>
</evidence>
<keyword evidence="2" id="KW-0479">Metal-binding</keyword>
<dbReference type="Pfam" id="PF01412">
    <property type="entry name" value="ArfGap"/>
    <property type="match status" value="1"/>
</dbReference>
<feature type="region of interest" description="Disordered" evidence="6">
    <location>
        <begin position="136"/>
        <end position="186"/>
    </location>
</feature>
<dbReference type="EMBL" id="ONZQ02000001">
    <property type="protein sequence ID" value="SPN97674.1"/>
    <property type="molecule type" value="Genomic_DNA"/>
</dbReference>
<dbReference type="GO" id="GO:0030100">
    <property type="term" value="P:regulation of endocytosis"/>
    <property type="evidence" value="ECO:0007669"/>
    <property type="project" value="TreeGrafter"/>
</dbReference>
<name>A0AAE8MR79_9PEZI</name>
<evidence type="ECO:0000259" key="7">
    <source>
        <dbReference type="PROSITE" id="PS50115"/>
    </source>
</evidence>
<dbReference type="CDD" id="cd08830">
    <property type="entry name" value="ArfGap_ArfGap1"/>
    <property type="match status" value="1"/>
</dbReference>
<evidence type="ECO:0000256" key="6">
    <source>
        <dbReference type="SAM" id="MobiDB-lite"/>
    </source>
</evidence>
<keyword evidence="1" id="KW-0343">GTPase activation</keyword>
<organism evidence="8 9">
    <name type="scientific">Cephalotrichum gorgonifer</name>
    <dbReference type="NCBI Taxonomy" id="2041049"/>
    <lineage>
        <taxon>Eukaryota</taxon>
        <taxon>Fungi</taxon>
        <taxon>Dikarya</taxon>
        <taxon>Ascomycota</taxon>
        <taxon>Pezizomycotina</taxon>
        <taxon>Sordariomycetes</taxon>
        <taxon>Hypocreomycetidae</taxon>
        <taxon>Microascales</taxon>
        <taxon>Microascaceae</taxon>
        <taxon>Cephalotrichum</taxon>
    </lineage>
</organism>
<keyword evidence="3 5" id="KW-0863">Zinc-finger</keyword>
<gene>
    <name evidence="8" type="ORF">DNG_01187</name>
</gene>
<evidence type="ECO:0000313" key="9">
    <source>
        <dbReference type="Proteomes" id="UP001187682"/>
    </source>
</evidence>
<evidence type="ECO:0000313" key="8">
    <source>
        <dbReference type="EMBL" id="SPN97674.1"/>
    </source>
</evidence>